<protein>
    <submittedName>
        <fullName evidence="6">TetR family transcriptional regulator</fullName>
    </submittedName>
</protein>
<evidence type="ECO:0000259" key="5">
    <source>
        <dbReference type="PROSITE" id="PS50977"/>
    </source>
</evidence>
<reference evidence="6 7" key="1">
    <citation type="submission" date="2016-02" db="EMBL/GenBank/DDBJ databases">
        <title>Genome sequence of Marichromatium gracile YL-28, a purple sulfur bacterium.</title>
        <authorList>
            <person name="Zhao C."/>
            <person name="Hong X."/>
            <person name="Chen S."/>
            <person name="Yang S."/>
        </authorList>
    </citation>
    <scope>NUCLEOTIDE SEQUENCE [LARGE SCALE GENOMIC DNA]</scope>
    <source>
        <strain evidence="6 7">YL28</strain>
    </source>
</reference>
<dbReference type="Pfam" id="PF17932">
    <property type="entry name" value="TetR_C_24"/>
    <property type="match status" value="1"/>
</dbReference>
<dbReference type="Pfam" id="PF00440">
    <property type="entry name" value="TetR_N"/>
    <property type="match status" value="1"/>
</dbReference>
<dbReference type="PANTHER" id="PTHR30055:SF234">
    <property type="entry name" value="HTH-TYPE TRANSCRIPTIONAL REGULATOR BETI"/>
    <property type="match status" value="1"/>
</dbReference>
<name>A0ABR5VI85_MARGR</name>
<evidence type="ECO:0000256" key="4">
    <source>
        <dbReference type="PROSITE-ProRule" id="PRU00335"/>
    </source>
</evidence>
<organism evidence="6 7">
    <name type="scientific">Marichromatium gracile</name>
    <name type="common">Chromatium gracile</name>
    <dbReference type="NCBI Taxonomy" id="1048"/>
    <lineage>
        <taxon>Bacteria</taxon>
        <taxon>Pseudomonadati</taxon>
        <taxon>Pseudomonadota</taxon>
        <taxon>Gammaproteobacteria</taxon>
        <taxon>Chromatiales</taxon>
        <taxon>Chromatiaceae</taxon>
        <taxon>Marichromatium</taxon>
    </lineage>
</organism>
<dbReference type="EMBL" id="LSYU01000066">
    <property type="protein sequence ID" value="KXX64112.1"/>
    <property type="molecule type" value="Genomic_DNA"/>
</dbReference>
<evidence type="ECO:0000256" key="3">
    <source>
        <dbReference type="ARBA" id="ARBA00023163"/>
    </source>
</evidence>
<dbReference type="InterPro" id="IPR001647">
    <property type="entry name" value="HTH_TetR"/>
</dbReference>
<evidence type="ECO:0000313" key="6">
    <source>
        <dbReference type="EMBL" id="KXX64112.1"/>
    </source>
</evidence>
<dbReference type="SUPFAM" id="SSF48498">
    <property type="entry name" value="Tetracyclin repressor-like, C-terminal domain"/>
    <property type="match status" value="1"/>
</dbReference>
<evidence type="ECO:0000313" key="7">
    <source>
        <dbReference type="Proteomes" id="UP000075766"/>
    </source>
</evidence>
<dbReference type="InterPro" id="IPR041490">
    <property type="entry name" value="KstR2_TetR_C"/>
</dbReference>
<dbReference type="InterPro" id="IPR009057">
    <property type="entry name" value="Homeodomain-like_sf"/>
</dbReference>
<dbReference type="PANTHER" id="PTHR30055">
    <property type="entry name" value="HTH-TYPE TRANSCRIPTIONAL REGULATOR RUTR"/>
    <property type="match status" value="1"/>
</dbReference>
<dbReference type="SUPFAM" id="SSF46689">
    <property type="entry name" value="Homeodomain-like"/>
    <property type="match status" value="1"/>
</dbReference>
<comment type="caution">
    <text evidence="6">The sequence shown here is derived from an EMBL/GenBank/DDBJ whole genome shotgun (WGS) entry which is preliminary data.</text>
</comment>
<keyword evidence="7" id="KW-1185">Reference proteome</keyword>
<dbReference type="PROSITE" id="PS50977">
    <property type="entry name" value="HTH_TETR_2"/>
    <property type="match status" value="1"/>
</dbReference>
<dbReference type="Gene3D" id="1.10.10.60">
    <property type="entry name" value="Homeodomain-like"/>
    <property type="match status" value="1"/>
</dbReference>
<keyword evidence="2 4" id="KW-0238">DNA-binding</keyword>
<dbReference type="Proteomes" id="UP000075766">
    <property type="component" value="Unassembled WGS sequence"/>
</dbReference>
<proteinExistence type="predicted"/>
<evidence type="ECO:0000256" key="2">
    <source>
        <dbReference type="ARBA" id="ARBA00023125"/>
    </source>
</evidence>
<dbReference type="InterPro" id="IPR050109">
    <property type="entry name" value="HTH-type_TetR-like_transc_reg"/>
</dbReference>
<dbReference type="InterPro" id="IPR036271">
    <property type="entry name" value="Tet_transcr_reg_TetR-rel_C_sf"/>
</dbReference>
<keyword evidence="1" id="KW-0805">Transcription regulation</keyword>
<evidence type="ECO:0000256" key="1">
    <source>
        <dbReference type="ARBA" id="ARBA00023015"/>
    </source>
</evidence>
<dbReference type="Gene3D" id="1.10.357.10">
    <property type="entry name" value="Tetracycline Repressor, domain 2"/>
    <property type="match status" value="1"/>
</dbReference>
<keyword evidence="3" id="KW-0804">Transcription</keyword>
<accession>A0ABR5VI85</accession>
<feature type="DNA-binding region" description="H-T-H motif" evidence="4">
    <location>
        <begin position="124"/>
        <end position="143"/>
    </location>
</feature>
<feature type="domain" description="HTH tetR-type" evidence="5">
    <location>
        <begin position="101"/>
        <end position="161"/>
    </location>
</feature>
<dbReference type="PRINTS" id="PR00455">
    <property type="entry name" value="HTHTETR"/>
</dbReference>
<sequence>MRPNPPTDPAREDAILRLARERPELGQASISRLLCASGLRISPSGVRYVLQRHGLETQVKRLRALVRSSPKGVESLDQRQRALLARGALSEDEPEEDAPPRDRKTRILDAAAELFFDLGYDGTSIRDIAGKVGLLPGSVYHYFPSKEELYLAVHRTGITRVEARIKAAIADLDDPWERLRVACEVHVAGIVEGSPVDRITGRNLALVGKHNLLKRITPFRKTYENLFRELIEDLPVAPDTDRSLLRLFLLGGMNWACLWYRRGIRSPEEIADIMLDMVRQGVQSTHHPTQTGTGDA</sequence>
<gene>
    <name evidence="6" type="ORF">AY586_03325</name>
</gene>